<dbReference type="OrthoDB" id="5945655at2759"/>
<feature type="chain" id="PRO_5035442793" description="Protein Wnt" evidence="10">
    <location>
        <begin position="26"/>
        <end position="353"/>
    </location>
</feature>
<dbReference type="PROSITE" id="PS00246">
    <property type="entry name" value="WNT1"/>
    <property type="match status" value="1"/>
</dbReference>
<dbReference type="GO" id="GO:0005109">
    <property type="term" value="F:frizzled binding"/>
    <property type="evidence" value="ECO:0007669"/>
    <property type="project" value="TreeGrafter"/>
</dbReference>
<evidence type="ECO:0000256" key="5">
    <source>
        <dbReference type="ARBA" id="ARBA00022530"/>
    </source>
</evidence>
<dbReference type="EMBL" id="VTPC01002150">
    <property type="protein sequence ID" value="KAF2900508.1"/>
    <property type="molecule type" value="Genomic_DNA"/>
</dbReference>
<reference evidence="11" key="1">
    <citation type="submission" date="2019-08" db="EMBL/GenBank/DDBJ databases">
        <title>The genome of the North American firefly Photinus pyralis.</title>
        <authorList>
            <consortium name="Photinus pyralis genome working group"/>
            <person name="Fallon T.R."/>
            <person name="Sander Lower S.E."/>
            <person name="Weng J.-K."/>
        </authorList>
    </citation>
    <scope>NUCLEOTIDE SEQUENCE</scope>
    <source>
        <strain evidence="11">TRF0915ILg1</strain>
        <tissue evidence="11">Whole body</tissue>
    </source>
</reference>
<evidence type="ECO:0000256" key="6">
    <source>
        <dbReference type="ARBA" id="ARBA00022687"/>
    </source>
</evidence>
<dbReference type="SMART" id="SM00097">
    <property type="entry name" value="WNT1"/>
    <property type="match status" value="1"/>
</dbReference>
<dbReference type="GO" id="GO:0045165">
    <property type="term" value="P:cell fate commitment"/>
    <property type="evidence" value="ECO:0007669"/>
    <property type="project" value="TreeGrafter"/>
</dbReference>
<dbReference type="PANTHER" id="PTHR12027:SF81">
    <property type="entry name" value="WNT INHIBITOR OF DORSAL PROTEIN"/>
    <property type="match status" value="1"/>
</dbReference>
<dbReference type="GO" id="GO:0060070">
    <property type="term" value="P:canonical Wnt signaling pathway"/>
    <property type="evidence" value="ECO:0007669"/>
    <property type="project" value="TreeGrafter"/>
</dbReference>
<accession>A0A8K0GJV8</accession>
<keyword evidence="6 9" id="KW-0879">Wnt signaling pathway</keyword>
<dbReference type="GO" id="GO:0005125">
    <property type="term" value="F:cytokine activity"/>
    <property type="evidence" value="ECO:0007669"/>
    <property type="project" value="TreeGrafter"/>
</dbReference>
<keyword evidence="8" id="KW-0449">Lipoprotein</keyword>
<gene>
    <name evidence="11" type="ORF">ILUMI_05678</name>
</gene>
<feature type="signal peptide" evidence="10">
    <location>
        <begin position="1"/>
        <end position="25"/>
    </location>
</feature>
<evidence type="ECO:0000256" key="1">
    <source>
        <dbReference type="ARBA" id="ARBA00004498"/>
    </source>
</evidence>
<comment type="function">
    <text evidence="9">Ligand for members of the frizzled family of seven transmembrane receptors.</text>
</comment>
<comment type="similarity">
    <text evidence="2 9">Belongs to the Wnt family.</text>
</comment>
<evidence type="ECO:0000256" key="3">
    <source>
        <dbReference type="ARBA" id="ARBA00022473"/>
    </source>
</evidence>
<evidence type="ECO:0000256" key="9">
    <source>
        <dbReference type="RuleBase" id="RU003500"/>
    </source>
</evidence>
<keyword evidence="5" id="KW-0272">Extracellular matrix</keyword>
<dbReference type="AlphaFoldDB" id="A0A8K0GJV8"/>
<keyword evidence="3 9" id="KW-0217">Developmental protein</keyword>
<dbReference type="PANTHER" id="PTHR12027">
    <property type="entry name" value="WNT RELATED"/>
    <property type="match status" value="1"/>
</dbReference>
<evidence type="ECO:0000313" key="12">
    <source>
        <dbReference type="Proteomes" id="UP000801492"/>
    </source>
</evidence>
<proteinExistence type="inferred from homology"/>
<dbReference type="InterPro" id="IPR018161">
    <property type="entry name" value="Wnt_CS"/>
</dbReference>
<name>A0A8K0GJV8_IGNLU</name>
<comment type="subcellular location">
    <subcellularLocation>
        <location evidence="1 9">Secreted</location>
        <location evidence="1 9">Extracellular space</location>
        <location evidence="1 9">Extracellular matrix</location>
    </subcellularLocation>
</comment>
<dbReference type="Gene3D" id="3.30.2460.20">
    <property type="match status" value="1"/>
</dbReference>
<dbReference type="InterPro" id="IPR043158">
    <property type="entry name" value="Wnt_C"/>
</dbReference>
<dbReference type="PRINTS" id="PR01349">
    <property type="entry name" value="WNTPROTEIN"/>
</dbReference>
<dbReference type="GO" id="GO:0030182">
    <property type="term" value="P:neuron differentiation"/>
    <property type="evidence" value="ECO:0007669"/>
    <property type="project" value="TreeGrafter"/>
</dbReference>
<evidence type="ECO:0000256" key="8">
    <source>
        <dbReference type="ARBA" id="ARBA00023288"/>
    </source>
</evidence>
<dbReference type="Proteomes" id="UP000801492">
    <property type="component" value="Unassembled WGS sequence"/>
</dbReference>
<evidence type="ECO:0000256" key="2">
    <source>
        <dbReference type="ARBA" id="ARBA00005683"/>
    </source>
</evidence>
<protein>
    <recommendedName>
        <fullName evidence="9">Protein Wnt</fullName>
    </recommendedName>
</protein>
<dbReference type="Pfam" id="PF00110">
    <property type="entry name" value="wnt"/>
    <property type="match status" value="1"/>
</dbReference>
<keyword evidence="10" id="KW-0732">Signal</keyword>
<evidence type="ECO:0000256" key="7">
    <source>
        <dbReference type="ARBA" id="ARBA00023157"/>
    </source>
</evidence>
<keyword evidence="7" id="KW-1015">Disulfide bond</keyword>
<dbReference type="GO" id="GO:0005615">
    <property type="term" value="C:extracellular space"/>
    <property type="evidence" value="ECO:0007669"/>
    <property type="project" value="TreeGrafter"/>
</dbReference>
<dbReference type="CDD" id="cd19340">
    <property type="entry name" value="Wnt_Wnt8"/>
    <property type="match status" value="1"/>
</dbReference>
<sequence length="353" mass="39712">MSNISFVFTVLWTSIISCSVSLTWSSSINSMFTARTLIPRTTGVDTDIIESIAAGGQMAMNTCKNVFKWDKWNCPESTFSKGLKHPANREQAFAHAIISAGIVHSITKNCSRGQLKGCGCSPYLRGPASLKQQQHLFENDIKSYSCSDDVEFGQLMAKIVLDEVERGNDNQAYVNLHNNFVGRQIVQSTMIKKCKCHGVSGSCSLQTCWMQVAPFTKIANMLQQRYKRAIKIDLENTSNKILHGNSSPASTIVERHPYISPKRLVFLEYSPDYCMANSTTGWTGTKGRMCSRSRLEKTSLAEKRSCKTICRSCGHRVRKHKKQIEVMCKCSFKWCCEVQCDTCTKTVEEYFCE</sequence>
<keyword evidence="12" id="KW-1185">Reference proteome</keyword>
<keyword evidence="4" id="KW-0964">Secreted</keyword>
<comment type="caution">
    <text evidence="11">The sequence shown here is derived from an EMBL/GenBank/DDBJ whole genome shotgun (WGS) entry which is preliminary data.</text>
</comment>
<evidence type="ECO:0000256" key="10">
    <source>
        <dbReference type="SAM" id="SignalP"/>
    </source>
</evidence>
<evidence type="ECO:0000313" key="11">
    <source>
        <dbReference type="EMBL" id="KAF2900508.1"/>
    </source>
</evidence>
<evidence type="ECO:0000256" key="4">
    <source>
        <dbReference type="ARBA" id="ARBA00022525"/>
    </source>
</evidence>
<dbReference type="InterPro" id="IPR005817">
    <property type="entry name" value="Wnt"/>
</dbReference>
<organism evidence="11 12">
    <name type="scientific">Ignelater luminosus</name>
    <name type="common">Cucubano</name>
    <name type="synonym">Pyrophorus luminosus</name>
    <dbReference type="NCBI Taxonomy" id="2038154"/>
    <lineage>
        <taxon>Eukaryota</taxon>
        <taxon>Metazoa</taxon>
        <taxon>Ecdysozoa</taxon>
        <taxon>Arthropoda</taxon>
        <taxon>Hexapoda</taxon>
        <taxon>Insecta</taxon>
        <taxon>Pterygota</taxon>
        <taxon>Neoptera</taxon>
        <taxon>Endopterygota</taxon>
        <taxon>Coleoptera</taxon>
        <taxon>Polyphaga</taxon>
        <taxon>Elateriformia</taxon>
        <taxon>Elateroidea</taxon>
        <taxon>Elateridae</taxon>
        <taxon>Agrypninae</taxon>
        <taxon>Pyrophorini</taxon>
        <taxon>Ignelater</taxon>
    </lineage>
</organism>